<accession>A0A239KJ86</accession>
<evidence type="ECO:0000313" key="2">
    <source>
        <dbReference type="Proteomes" id="UP000198432"/>
    </source>
</evidence>
<dbReference type="Proteomes" id="UP000198432">
    <property type="component" value="Unassembled WGS sequence"/>
</dbReference>
<name>A0A239KJ86_9BACT</name>
<dbReference type="AlphaFoldDB" id="A0A239KJ86"/>
<gene>
    <name evidence="1" type="ORF">SAMN06296052_12946</name>
</gene>
<sequence>MFPIVWLLLFMQEETKAFPLPPSEQSKQLTKRQCPSLMPFVQEGNRSGTVPGPECSSIAFYPASPAAYSAMALMLAETVFTPPALRSRNFSCIVPKGP</sequence>
<keyword evidence="2" id="KW-1185">Reference proteome</keyword>
<reference evidence="2" key="1">
    <citation type="submission" date="2017-06" db="EMBL/GenBank/DDBJ databases">
        <authorList>
            <person name="Varghese N."/>
            <person name="Submissions S."/>
        </authorList>
    </citation>
    <scope>NUCLEOTIDE SEQUENCE [LARGE SCALE GENOMIC DNA]</scope>
    <source>
        <strain evidence="2">NKM1</strain>
    </source>
</reference>
<dbReference type="EMBL" id="FZOQ01000029">
    <property type="protein sequence ID" value="SNT18436.1"/>
    <property type="molecule type" value="Genomic_DNA"/>
</dbReference>
<protein>
    <submittedName>
        <fullName evidence="1">Uncharacterized protein</fullName>
    </submittedName>
</protein>
<proteinExistence type="predicted"/>
<organism evidence="1 2">
    <name type="scientific">Pontibacter ummariensis</name>
    <dbReference type="NCBI Taxonomy" id="1610492"/>
    <lineage>
        <taxon>Bacteria</taxon>
        <taxon>Pseudomonadati</taxon>
        <taxon>Bacteroidota</taxon>
        <taxon>Cytophagia</taxon>
        <taxon>Cytophagales</taxon>
        <taxon>Hymenobacteraceae</taxon>
        <taxon>Pontibacter</taxon>
    </lineage>
</organism>
<evidence type="ECO:0000313" key="1">
    <source>
        <dbReference type="EMBL" id="SNT18436.1"/>
    </source>
</evidence>